<keyword evidence="3" id="KW-0436">Ligase</keyword>
<dbReference type="AlphaFoldDB" id="A0A1F2WGN2"/>
<feature type="short sequence motif" description="HXTX 2" evidence="2">
    <location>
        <begin position="132"/>
        <end position="135"/>
    </location>
</feature>
<protein>
    <recommendedName>
        <fullName evidence="2">RNA 2',3'-cyclic phosphodiesterase</fullName>
        <shortName evidence="2">RNA 2',3'-CPDase</shortName>
        <ecNumber evidence="2">3.1.4.58</ecNumber>
    </recommendedName>
</protein>
<proteinExistence type="inferred from homology"/>
<feature type="active site" description="Proton donor" evidence="2">
    <location>
        <position position="45"/>
    </location>
</feature>
<comment type="catalytic activity">
    <reaction evidence="2">
        <text>a 3'-end 2',3'-cyclophospho-ribonucleotide-RNA + H2O = a 3'-end 2'-phospho-ribonucleotide-RNA + H(+)</text>
        <dbReference type="Rhea" id="RHEA:11828"/>
        <dbReference type="Rhea" id="RHEA-COMP:10464"/>
        <dbReference type="Rhea" id="RHEA-COMP:17353"/>
        <dbReference type="ChEBI" id="CHEBI:15377"/>
        <dbReference type="ChEBI" id="CHEBI:15378"/>
        <dbReference type="ChEBI" id="CHEBI:83064"/>
        <dbReference type="ChEBI" id="CHEBI:173113"/>
        <dbReference type="EC" id="3.1.4.58"/>
    </reaction>
</comment>
<comment type="caution">
    <text evidence="3">The sequence shown here is derived from an EMBL/GenBank/DDBJ whole genome shotgun (WGS) entry which is preliminary data.</text>
</comment>
<dbReference type="EC" id="3.1.4.58" evidence="2"/>
<feature type="short sequence motif" description="HXTX 1" evidence="2">
    <location>
        <begin position="45"/>
        <end position="48"/>
    </location>
</feature>
<dbReference type="InterPro" id="IPR009097">
    <property type="entry name" value="Cyclic_Pdiesterase"/>
</dbReference>
<dbReference type="Pfam" id="PF13563">
    <property type="entry name" value="2_5_RNA_ligase2"/>
    <property type="match status" value="1"/>
</dbReference>
<evidence type="ECO:0000313" key="3">
    <source>
        <dbReference type="EMBL" id="OFW56023.1"/>
    </source>
</evidence>
<organism evidence="3 4">
    <name type="scientific">Candidatus Solincola sediminis</name>
    <dbReference type="NCBI Taxonomy" id="1797199"/>
    <lineage>
        <taxon>Bacteria</taxon>
        <taxon>Bacillati</taxon>
        <taxon>Actinomycetota</taxon>
        <taxon>Candidatus Geothermincolia</taxon>
        <taxon>Candidatus Geothermincolales</taxon>
        <taxon>Candidatus Geothermincolaceae</taxon>
        <taxon>Candidatus Solincola</taxon>
    </lineage>
</organism>
<reference evidence="3 4" key="1">
    <citation type="journal article" date="2016" name="Nat. Commun.">
        <title>Thousands of microbial genomes shed light on interconnected biogeochemical processes in an aquifer system.</title>
        <authorList>
            <person name="Anantharaman K."/>
            <person name="Brown C.T."/>
            <person name="Hug L.A."/>
            <person name="Sharon I."/>
            <person name="Castelle C.J."/>
            <person name="Probst A.J."/>
            <person name="Thomas B.C."/>
            <person name="Singh A."/>
            <person name="Wilkins M.J."/>
            <person name="Karaoz U."/>
            <person name="Brodie E.L."/>
            <person name="Williams K.H."/>
            <person name="Hubbard S.S."/>
            <person name="Banfield J.F."/>
        </authorList>
    </citation>
    <scope>NUCLEOTIDE SEQUENCE [LARGE SCALE GENOMIC DNA]</scope>
</reference>
<dbReference type="HAMAP" id="MF_01940">
    <property type="entry name" value="RNA_CPDase"/>
    <property type="match status" value="1"/>
</dbReference>
<dbReference type="Gene3D" id="3.90.1140.10">
    <property type="entry name" value="Cyclic phosphodiesterase"/>
    <property type="match status" value="1"/>
</dbReference>
<comment type="function">
    <text evidence="2">Hydrolyzes RNA 2',3'-cyclic phosphodiester to an RNA 2'-phosphomonoester.</text>
</comment>
<dbReference type="SUPFAM" id="SSF55144">
    <property type="entry name" value="LigT-like"/>
    <property type="match status" value="1"/>
</dbReference>
<dbReference type="GO" id="GO:0004113">
    <property type="term" value="F:2',3'-cyclic-nucleotide 3'-phosphodiesterase activity"/>
    <property type="evidence" value="ECO:0007669"/>
    <property type="project" value="InterPro"/>
</dbReference>
<dbReference type="GO" id="GO:0008664">
    <property type="term" value="F:RNA 2',3'-cyclic 3'-phosphodiesterase activity"/>
    <property type="evidence" value="ECO:0007669"/>
    <property type="project" value="UniProtKB-EC"/>
</dbReference>
<dbReference type="PANTHER" id="PTHR35561:SF1">
    <property type="entry name" value="RNA 2',3'-CYCLIC PHOSPHODIESTERASE"/>
    <property type="match status" value="1"/>
</dbReference>
<comment type="similarity">
    <text evidence="2">Belongs to the 2H phosphoesterase superfamily. ThpR family.</text>
</comment>
<dbReference type="Proteomes" id="UP000177876">
    <property type="component" value="Unassembled WGS sequence"/>
</dbReference>
<dbReference type="InterPro" id="IPR004175">
    <property type="entry name" value="RNA_CPDase"/>
</dbReference>
<name>A0A1F2WGN2_9ACTN</name>
<gene>
    <name evidence="3" type="ORF">A2Y75_04760</name>
</gene>
<accession>A0A1F2WGN2</accession>
<evidence type="ECO:0000313" key="4">
    <source>
        <dbReference type="Proteomes" id="UP000177876"/>
    </source>
</evidence>
<evidence type="ECO:0000256" key="1">
    <source>
        <dbReference type="ARBA" id="ARBA00022801"/>
    </source>
</evidence>
<sequence>MPERKIRLFVAMDIPDDIRGLLSDSMTELEGTLSRARWVKAENLHLTLKFIGYLEREKFEKLSAEVCKAAERAPGFRARFGKPGAFPTQRRARVMWIGMEEGSEEARKIAMKLDARLEKLGVKREKRPFAGHLTLARLKEPIDCADYLENLGNRLEGLENMPFDVREITLYESILSSKGPTYDPLERVQLKVK</sequence>
<dbReference type="PANTHER" id="PTHR35561">
    <property type="entry name" value="RNA 2',3'-CYCLIC PHOSPHODIESTERASE"/>
    <property type="match status" value="1"/>
</dbReference>
<dbReference type="EMBL" id="MELK01000050">
    <property type="protein sequence ID" value="OFW56023.1"/>
    <property type="molecule type" value="Genomic_DNA"/>
</dbReference>
<feature type="active site" description="Proton acceptor" evidence="2">
    <location>
        <position position="132"/>
    </location>
</feature>
<evidence type="ECO:0000256" key="2">
    <source>
        <dbReference type="HAMAP-Rule" id="MF_01940"/>
    </source>
</evidence>
<dbReference type="STRING" id="1797197.A2Y75_04760"/>
<keyword evidence="1 2" id="KW-0378">Hydrolase</keyword>
<dbReference type="GO" id="GO:0016874">
    <property type="term" value="F:ligase activity"/>
    <property type="evidence" value="ECO:0007669"/>
    <property type="project" value="UniProtKB-KW"/>
</dbReference>
<dbReference type="NCBIfam" id="TIGR02258">
    <property type="entry name" value="2_5_ligase"/>
    <property type="match status" value="1"/>
</dbReference>